<dbReference type="PROSITE" id="PS51257">
    <property type="entry name" value="PROKAR_LIPOPROTEIN"/>
    <property type="match status" value="1"/>
</dbReference>
<feature type="chain" id="PRO_5039312493" description="Lipoprotein" evidence="1">
    <location>
        <begin position="25"/>
        <end position="177"/>
    </location>
</feature>
<evidence type="ECO:0000313" key="2">
    <source>
        <dbReference type="EMBL" id="RYC05752.1"/>
    </source>
</evidence>
<sequence length="177" mass="18957">MIKKMRTAAVLAVTGFSLMSCSQGSDPDADVYDDYYADGASGDTEFSAPERRPPADRGICTASQGCAPLTIHTSGGSNFYLVLKDSNTQRKAATIYIRTGQTYRGGMPNGSYDIYYTSGDTWYGKELFFGPEATVSKADSTMDFFETANGLSGVELTLQAVLGGNLSTSQGRLSDLR</sequence>
<keyword evidence="1" id="KW-0732">Signal</keyword>
<comment type="caution">
    <text evidence="2">The sequence shown here is derived from an EMBL/GenBank/DDBJ whole genome shotgun (WGS) entry which is preliminary data.</text>
</comment>
<protein>
    <recommendedName>
        <fullName evidence="4">Lipoprotein</fullName>
    </recommendedName>
</protein>
<proteinExistence type="predicted"/>
<dbReference type="EMBL" id="SDWV01000021">
    <property type="protein sequence ID" value="RYC05752.1"/>
    <property type="molecule type" value="Genomic_DNA"/>
</dbReference>
<keyword evidence="3" id="KW-1185">Reference proteome</keyword>
<dbReference type="Proteomes" id="UP000291101">
    <property type="component" value="Unassembled WGS sequence"/>
</dbReference>
<reference evidence="2 3" key="1">
    <citation type="submission" date="2019-01" db="EMBL/GenBank/DDBJ databases">
        <title>Novel species of Nocardioides.</title>
        <authorList>
            <person name="Liu Q."/>
            <person name="X Y.-H."/>
        </authorList>
    </citation>
    <scope>NUCLEOTIDE SEQUENCE [LARGE SCALE GENOMIC DNA]</scope>
    <source>
        <strain evidence="2 3">HLT2-9</strain>
    </source>
</reference>
<evidence type="ECO:0000256" key="1">
    <source>
        <dbReference type="SAM" id="SignalP"/>
    </source>
</evidence>
<feature type="signal peptide" evidence="1">
    <location>
        <begin position="1"/>
        <end position="24"/>
    </location>
</feature>
<accession>A0A4Q2SK02</accession>
<organism evidence="2 3">
    <name type="scientific">Nocardioides zhouii</name>
    <dbReference type="NCBI Taxonomy" id="1168729"/>
    <lineage>
        <taxon>Bacteria</taxon>
        <taxon>Bacillati</taxon>
        <taxon>Actinomycetota</taxon>
        <taxon>Actinomycetes</taxon>
        <taxon>Propionibacteriales</taxon>
        <taxon>Nocardioidaceae</taxon>
        <taxon>Nocardioides</taxon>
    </lineage>
</organism>
<gene>
    <name evidence="2" type="ORF">EUA94_17790</name>
</gene>
<dbReference type="RefSeq" id="WP_129428243.1">
    <property type="nucleotide sequence ID" value="NZ_SDWV01000021.1"/>
</dbReference>
<dbReference type="AlphaFoldDB" id="A0A4Q2SK02"/>
<dbReference type="OrthoDB" id="3680722at2"/>
<name>A0A4Q2SK02_9ACTN</name>
<evidence type="ECO:0000313" key="3">
    <source>
        <dbReference type="Proteomes" id="UP000291101"/>
    </source>
</evidence>
<evidence type="ECO:0008006" key="4">
    <source>
        <dbReference type="Google" id="ProtNLM"/>
    </source>
</evidence>